<feature type="region of interest" description="Disordered" evidence="11">
    <location>
        <begin position="1"/>
        <end position="30"/>
    </location>
</feature>
<dbReference type="InterPro" id="IPR002153">
    <property type="entry name" value="TRPC_channel"/>
</dbReference>
<feature type="compositionally biased region" description="Polar residues" evidence="11">
    <location>
        <begin position="958"/>
        <end position="974"/>
    </location>
</feature>
<feature type="compositionally biased region" description="Low complexity" evidence="11">
    <location>
        <begin position="1097"/>
        <end position="1110"/>
    </location>
</feature>
<feature type="transmembrane region" description="Helical" evidence="12">
    <location>
        <begin position="1198"/>
        <end position="1216"/>
    </location>
</feature>
<feature type="compositionally biased region" description="Pro residues" evidence="11">
    <location>
        <begin position="1061"/>
        <end position="1078"/>
    </location>
</feature>
<evidence type="ECO:0000256" key="12">
    <source>
        <dbReference type="SAM" id="Phobius"/>
    </source>
</evidence>
<dbReference type="AlphaFoldDB" id="A0A8J5N0L6"/>
<keyword evidence="9" id="KW-0407">Ion channel</keyword>
<evidence type="ECO:0000256" key="1">
    <source>
        <dbReference type="ARBA" id="ARBA00004141"/>
    </source>
</evidence>
<keyword evidence="8 12" id="KW-0472">Membrane</keyword>
<dbReference type="PANTHER" id="PTHR10117:SF51">
    <property type="entry name" value="TRANSIENT RECEPTOR POTENTIAL PROTEIN"/>
    <property type="match status" value="1"/>
</dbReference>
<keyword evidence="2" id="KW-0813">Transport</keyword>
<comment type="subcellular location">
    <subcellularLocation>
        <location evidence="1">Membrane</location>
        <topology evidence="1">Multi-pass membrane protein</topology>
    </subcellularLocation>
</comment>
<dbReference type="GO" id="GO:0070679">
    <property type="term" value="F:inositol 1,4,5 trisphosphate binding"/>
    <property type="evidence" value="ECO:0007669"/>
    <property type="project" value="TreeGrafter"/>
</dbReference>
<evidence type="ECO:0000313" key="15">
    <source>
        <dbReference type="Proteomes" id="UP000747542"/>
    </source>
</evidence>
<evidence type="ECO:0000256" key="7">
    <source>
        <dbReference type="ARBA" id="ARBA00023065"/>
    </source>
</evidence>
<dbReference type="PROSITE" id="PS50088">
    <property type="entry name" value="ANK_REPEAT"/>
    <property type="match status" value="1"/>
</dbReference>
<feature type="repeat" description="ANK" evidence="10">
    <location>
        <begin position="169"/>
        <end position="201"/>
    </location>
</feature>
<feature type="compositionally biased region" description="Low complexity" evidence="11">
    <location>
        <begin position="1141"/>
        <end position="1155"/>
    </location>
</feature>
<dbReference type="Gene3D" id="1.25.40.20">
    <property type="entry name" value="Ankyrin repeat-containing domain"/>
    <property type="match status" value="1"/>
</dbReference>
<dbReference type="Pfam" id="PF08344">
    <property type="entry name" value="TRP_2"/>
    <property type="match status" value="1"/>
</dbReference>
<sequence>MGAKKRQKEDSSNTLDVAASPPDRTESPNILTKIQQDLDDLDKDELEQILNDEEKRFLLYVERGDVASVMHILKKAKKENQKKVGAFNINCLDPLGRSALIISIENENLEMVELLLSEKIEPKDALLFSIAEEYVEGVETLLAHEESTHKPGEPYSWELTNFERTNFTPDITPLILAAHKNNYEILKLLLDRGATLPMPHDVKCACDECIEASDEDSLRHSHSRINAYKALSSPSLICLSSKDPLLTAFTLSEDLNNLASMENEFMDEYTSLREKVQEFSMALVDETRTTTELEIILNYDPEGEPYRRGDFMHLARLKEAVSNNQKSFVAHANVQQLLGRVWYDGMPGFKRRTLLQQLLEIFKIGCIFPVYCLAFLFVPNSSYTNAMKKPFIKFIIHSSSYCTFLCECCRSFLYLNSSRLEQYEREARGGFPSLVEVLIVIFVFGFIWGEMTTLWEDGLTEYIKDLWNIVDFITNFFYMNWIFLRLTAYFLTQRAMWQDHDPYFPREMWPDFDPMLISEGMFGAGNILSFLKLVHIFSVSPHMGPLQIALGRMVIDIIKFFFIYTLVLFAFGCGLNQLLWYYADMDKAKCYSLPGDQKNPKEDQSCAVWRRFSNLFETSQSLFWASFGLVDLQVFELTGIKSYTRFWSMLMFGSYNVINVIVLLNLLIAMMSNSYAFICAKCDMEWKFARAKLWMSYFEEGREMPAPFNLVPKFSSLLALNKGKSRASFKKRQETLRETQYQGVMRNLVRRYVTAEQRKSEERLINEDDINEVKQDITSFKYELMDILRMNNWKLGTHKTDGLSAMGKKHQARERRLMKGFNIGLVEGLDATIAAGVQKSLSIFTNLHLKNKKKKDWNQMVRTRSERRDHIGSSKTSIQRQTLRVCTRQNSKTWKAVQFYQKRGVFMGGEINPTMLNEVTKSRQSESDIVQRYGRGWCVLHNLRAKGEMTRDGLQARINESSSSGKSSPTNLSASPKRPVPNGSPGKPAAKSKSVLTKPSESPRPVGTKPNESAISKPTDTSKPPVTKPTEAPKPPVTKPAEPVTKPTDTSKPPVTKPAETPKPPVTKPIETPKPPVTKPAEPVTKPTDTSKPPVTKPAETTKPPMTKPTEAPKPPVTKPTETPKPTVTKPTETPKPPVTKPAEASPKPAAPTTPGRSAATPLKASPVSQPSTPYPATPTPEPLVSGVSLVTKQKRTGWLETATIIVVIVITPIIVG</sequence>
<feature type="compositionally biased region" description="Pro residues" evidence="11">
    <location>
        <begin position="1173"/>
        <end position="1182"/>
    </location>
</feature>
<feature type="transmembrane region" description="Helical" evidence="12">
    <location>
        <begin position="557"/>
        <end position="583"/>
    </location>
</feature>
<evidence type="ECO:0000259" key="13">
    <source>
        <dbReference type="SMART" id="SM01420"/>
    </source>
</evidence>
<evidence type="ECO:0000256" key="9">
    <source>
        <dbReference type="ARBA" id="ARBA00023303"/>
    </source>
</evidence>
<feature type="transmembrane region" description="Helical" evidence="12">
    <location>
        <begin position="430"/>
        <end position="449"/>
    </location>
</feature>
<organism evidence="14 15">
    <name type="scientific">Homarus americanus</name>
    <name type="common">American lobster</name>
    <dbReference type="NCBI Taxonomy" id="6706"/>
    <lineage>
        <taxon>Eukaryota</taxon>
        <taxon>Metazoa</taxon>
        <taxon>Ecdysozoa</taxon>
        <taxon>Arthropoda</taxon>
        <taxon>Crustacea</taxon>
        <taxon>Multicrustacea</taxon>
        <taxon>Malacostraca</taxon>
        <taxon>Eumalacostraca</taxon>
        <taxon>Eucarida</taxon>
        <taxon>Decapoda</taxon>
        <taxon>Pleocyemata</taxon>
        <taxon>Astacidea</taxon>
        <taxon>Nephropoidea</taxon>
        <taxon>Nephropidae</taxon>
        <taxon>Homarus</taxon>
    </lineage>
</organism>
<feature type="non-terminal residue" evidence="14">
    <location>
        <position position="1"/>
    </location>
</feature>
<evidence type="ECO:0000256" key="8">
    <source>
        <dbReference type="ARBA" id="ARBA00023136"/>
    </source>
</evidence>
<dbReference type="SUPFAM" id="SSF48403">
    <property type="entry name" value="Ankyrin repeat"/>
    <property type="match status" value="1"/>
</dbReference>
<feature type="transmembrane region" description="Helical" evidence="12">
    <location>
        <begin position="646"/>
        <end position="668"/>
    </location>
</feature>
<evidence type="ECO:0000313" key="14">
    <source>
        <dbReference type="EMBL" id="KAG7170599.1"/>
    </source>
</evidence>
<comment type="caution">
    <text evidence="14">The sequence shown here is derived from an EMBL/GenBank/DDBJ whole genome shotgun (WGS) entry which is preliminary data.</text>
</comment>
<dbReference type="SMART" id="SM01420">
    <property type="entry name" value="TRP_2"/>
    <property type="match status" value="1"/>
</dbReference>
<evidence type="ECO:0000256" key="5">
    <source>
        <dbReference type="ARBA" id="ARBA00022989"/>
    </source>
</evidence>
<evidence type="ECO:0000256" key="6">
    <source>
        <dbReference type="ARBA" id="ARBA00023043"/>
    </source>
</evidence>
<keyword evidence="5 12" id="KW-1133">Transmembrane helix</keyword>
<keyword evidence="7" id="KW-0406">Ion transport</keyword>
<evidence type="ECO:0000256" key="3">
    <source>
        <dbReference type="ARBA" id="ARBA00022692"/>
    </source>
</evidence>
<evidence type="ECO:0000256" key="11">
    <source>
        <dbReference type="SAM" id="MobiDB-lite"/>
    </source>
</evidence>
<feature type="compositionally biased region" description="Low complexity" evidence="11">
    <location>
        <begin position="1119"/>
        <end position="1132"/>
    </location>
</feature>
<name>A0A8J5N0L6_HOMAM</name>
<dbReference type="PANTHER" id="PTHR10117">
    <property type="entry name" value="TRANSIENT RECEPTOR POTENTIAL CHANNEL"/>
    <property type="match status" value="1"/>
</dbReference>
<dbReference type="InterPro" id="IPR036770">
    <property type="entry name" value="Ankyrin_rpt-contain_sf"/>
</dbReference>
<feature type="compositionally biased region" description="Polar residues" evidence="11">
    <location>
        <begin position="1010"/>
        <end position="1024"/>
    </location>
</feature>
<dbReference type="GO" id="GO:0034703">
    <property type="term" value="C:cation channel complex"/>
    <property type="evidence" value="ECO:0007669"/>
    <property type="project" value="TreeGrafter"/>
</dbReference>
<dbReference type="InterPro" id="IPR005821">
    <property type="entry name" value="Ion_trans_dom"/>
</dbReference>
<dbReference type="GO" id="GO:0005886">
    <property type="term" value="C:plasma membrane"/>
    <property type="evidence" value="ECO:0007669"/>
    <property type="project" value="TreeGrafter"/>
</dbReference>
<reference evidence="14" key="1">
    <citation type="journal article" date="2021" name="Sci. Adv.">
        <title>The American lobster genome reveals insights on longevity, neural, and immune adaptations.</title>
        <authorList>
            <person name="Polinski J.M."/>
            <person name="Zimin A.V."/>
            <person name="Clark K.F."/>
            <person name="Kohn A.B."/>
            <person name="Sadowski N."/>
            <person name="Timp W."/>
            <person name="Ptitsyn A."/>
            <person name="Khanna P."/>
            <person name="Romanova D.Y."/>
            <person name="Williams P."/>
            <person name="Greenwood S.J."/>
            <person name="Moroz L.L."/>
            <person name="Walt D.R."/>
            <person name="Bodnar A.G."/>
        </authorList>
    </citation>
    <scope>NUCLEOTIDE SEQUENCE</scope>
    <source>
        <strain evidence="14">GMGI-L3</strain>
    </source>
</reference>
<feature type="transmembrane region" description="Helical" evidence="12">
    <location>
        <begin position="358"/>
        <end position="378"/>
    </location>
</feature>
<dbReference type="NCBIfam" id="TIGR00870">
    <property type="entry name" value="trp"/>
    <property type="match status" value="1"/>
</dbReference>
<feature type="region of interest" description="Disordered" evidence="11">
    <location>
        <begin position="958"/>
        <end position="1185"/>
    </location>
</feature>
<keyword evidence="3 12" id="KW-0812">Transmembrane</keyword>
<dbReference type="InterPro" id="IPR002110">
    <property type="entry name" value="Ankyrin_rpt"/>
</dbReference>
<dbReference type="PROSITE" id="PS50297">
    <property type="entry name" value="ANK_REP_REGION"/>
    <property type="match status" value="1"/>
</dbReference>
<gene>
    <name evidence="14" type="primary">trp-L5</name>
    <name evidence="14" type="ORF">Hamer_G013412</name>
</gene>
<keyword evidence="15" id="KW-1185">Reference proteome</keyword>
<feature type="domain" description="Transient receptor ion channel" evidence="13">
    <location>
        <begin position="204"/>
        <end position="266"/>
    </location>
</feature>
<dbReference type="PRINTS" id="PR01097">
    <property type="entry name" value="TRNSRECEPTRP"/>
</dbReference>
<protein>
    <submittedName>
        <fullName evidence="14">Transient-receptor-potential protein-like 5</fullName>
    </submittedName>
</protein>
<evidence type="ECO:0000256" key="4">
    <source>
        <dbReference type="ARBA" id="ARBA00022737"/>
    </source>
</evidence>
<dbReference type="Proteomes" id="UP000747542">
    <property type="component" value="Unassembled WGS sequence"/>
</dbReference>
<keyword evidence="6 10" id="KW-0040">ANK repeat</keyword>
<proteinExistence type="predicted"/>
<dbReference type="Pfam" id="PF00520">
    <property type="entry name" value="Ion_trans"/>
    <property type="match status" value="1"/>
</dbReference>
<evidence type="ECO:0000256" key="10">
    <source>
        <dbReference type="PROSITE-ProRule" id="PRU00023"/>
    </source>
</evidence>
<keyword evidence="4" id="KW-0677">Repeat</keyword>
<evidence type="ECO:0000256" key="2">
    <source>
        <dbReference type="ARBA" id="ARBA00022448"/>
    </source>
</evidence>
<dbReference type="GO" id="GO:0051480">
    <property type="term" value="P:regulation of cytosolic calcium ion concentration"/>
    <property type="evidence" value="ECO:0007669"/>
    <property type="project" value="TreeGrafter"/>
</dbReference>
<dbReference type="Pfam" id="PF00023">
    <property type="entry name" value="Ank"/>
    <property type="match status" value="1"/>
</dbReference>
<accession>A0A8J5N0L6</accession>
<feature type="transmembrane region" description="Helical" evidence="12">
    <location>
        <begin position="469"/>
        <end position="491"/>
    </location>
</feature>
<dbReference type="InterPro" id="IPR013555">
    <property type="entry name" value="TRP_dom"/>
</dbReference>
<dbReference type="SMART" id="SM00248">
    <property type="entry name" value="ANK"/>
    <property type="match status" value="2"/>
</dbReference>
<dbReference type="GO" id="GO:0015279">
    <property type="term" value="F:store-operated calcium channel activity"/>
    <property type="evidence" value="ECO:0007669"/>
    <property type="project" value="TreeGrafter"/>
</dbReference>
<dbReference type="EMBL" id="JAHLQT010013773">
    <property type="protein sequence ID" value="KAG7170599.1"/>
    <property type="molecule type" value="Genomic_DNA"/>
</dbReference>